<feature type="transmembrane region" description="Helical" evidence="10">
    <location>
        <begin position="318"/>
        <end position="338"/>
    </location>
</feature>
<evidence type="ECO:0000256" key="9">
    <source>
        <dbReference type="ARBA" id="ARBA00023136"/>
    </source>
</evidence>
<feature type="transmembrane region" description="Helical" evidence="10">
    <location>
        <begin position="473"/>
        <end position="493"/>
    </location>
</feature>
<feature type="transmembrane region" description="Helical" evidence="10">
    <location>
        <begin position="176"/>
        <end position="194"/>
    </location>
</feature>
<dbReference type="Proteomes" id="UP000257109">
    <property type="component" value="Unassembled WGS sequence"/>
</dbReference>
<keyword evidence="9 10" id="KW-0472">Membrane</keyword>
<dbReference type="PANTHER" id="PTHR43009:SF6">
    <property type="entry name" value="HOMOGENTISATE PHYTYLTRANSFERASE 1, CHLOROPLASTIC"/>
    <property type="match status" value="1"/>
</dbReference>
<evidence type="ECO:0000256" key="2">
    <source>
        <dbReference type="ARBA" id="ARBA00005985"/>
    </source>
</evidence>
<keyword evidence="7" id="KW-0809">Transit peptide</keyword>
<dbReference type="Gene3D" id="1.10.357.140">
    <property type="entry name" value="UbiA prenyltransferase"/>
    <property type="match status" value="1"/>
</dbReference>
<evidence type="ECO:0000256" key="3">
    <source>
        <dbReference type="ARBA" id="ARBA00022528"/>
    </source>
</evidence>
<keyword evidence="4" id="KW-0934">Plastid</keyword>
<proteinExistence type="inferred from homology"/>
<feature type="non-terminal residue" evidence="11">
    <location>
        <position position="1"/>
    </location>
</feature>
<dbReference type="STRING" id="157652.A0A371H0I7"/>
<dbReference type="InterPro" id="IPR044502">
    <property type="entry name" value="AtHST-like"/>
</dbReference>
<organism evidence="11 12">
    <name type="scientific">Mucuna pruriens</name>
    <name type="common">Velvet bean</name>
    <name type="synonym">Dolichos pruriens</name>
    <dbReference type="NCBI Taxonomy" id="157652"/>
    <lineage>
        <taxon>Eukaryota</taxon>
        <taxon>Viridiplantae</taxon>
        <taxon>Streptophyta</taxon>
        <taxon>Embryophyta</taxon>
        <taxon>Tracheophyta</taxon>
        <taxon>Spermatophyta</taxon>
        <taxon>Magnoliopsida</taxon>
        <taxon>eudicotyledons</taxon>
        <taxon>Gunneridae</taxon>
        <taxon>Pentapetalae</taxon>
        <taxon>rosids</taxon>
        <taxon>fabids</taxon>
        <taxon>Fabales</taxon>
        <taxon>Fabaceae</taxon>
        <taxon>Papilionoideae</taxon>
        <taxon>50 kb inversion clade</taxon>
        <taxon>NPAAA clade</taxon>
        <taxon>indigoferoid/millettioid clade</taxon>
        <taxon>Phaseoleae</taxon>
        <taxon>Mucuna</taxon>
    </lineage>
</organism>
<dbReference type="Pfam" id="PF01040">
    <property type="entry name" value="UbiA"/>
    <property type="match status" value="2"/>
</dbReference>
<dbReference type="OrthoDB" id="1502398at2759"/>
<name>A0A371H0I7_MUCPR</name>
<evidence type="ECO:0000256" key="6">
    <source>
        <dbReference type="ARBA" id="ARBA00022692"/>
    </source>
</evidence>
<dbReference type="EMBL" id="QJKJ01003924">
    <property type="protein sequence ID" value="RDX96281.1"/>
    <property type="molecule type" value="Genomic_DNA"/>
</dbReference>
<keyword evidence="8 10" id="KW-1133">Transmembrane helix</keyword>
<feature type="transmembrane region" description="Helical" evidence="10">
    <location>
        <begin position="273"/>
        <end position="298"/>
    </location>
</feature>
<sequence length="494" mass="56535">MDSVHAIFSNASSLTTGTYMSAFASPITFFFDFIHFSCKRNLLESLVIVGGNIWRSKHSNKNIYYASSCASKTSLQRKTQREYNLSKFQPLNLNHHYKFIEGGSAYQKCNKNYIVKAIPRPSFDSEPVASNSKNILDTVKNFLAAFYWFCYPYAIIGRTLGTISTSLLAVEKLSDISPLFFIGLLQVLVPHFFMDLYINGLNQLYDIEIDKINKPYLPLASGQISFTTGVIIVASSLILVPYKFILFYNIIFYDELNDKMKRYLLFYAPFQSFWLGWIIGSWPLIWSLILCFLLWTVYSINCFGTCQVPLLRWKENPLLAAISIFVTWTFIMPITFFLHMQIKESQNFLIVCSYNNVQTFVLKRSMVIPRSLIFFAIFTSFYSVGVALFKDIPDMEGDKAFGIHSFSARLGQKRVFWICVCCFEMAFGVSLLAGATSSSLWIKIVTGLGHAALASILWYQARNVDLRSKASIGSFYMLIWKLLYAAYFLVPLIR</sequence>
<keyword evidence="6 10" id="KW-0812">Transmembrane</keyword>
<comment type="similarity">
    <text evidence="2">Belongs to the UbiA prenyltransferase family.</text>
</comment>
<evidence type="ECO:0000313" key="12">
    <source>
        <dbReference type="Proteomes" id="UP000257109"/>
    </source>
</evidence>
<feature type="transmembrane region" description="Helical" evidence="10">
    <location>
        <begin position="224"/>
        <end position="252"/>
    </location>
</feature>
<dbReference type="PANTHER" id="PTHR43009">
    <property type="entry name" value="HOMOGENTISATE SOLANESYLTRANSFERASE, CHLOROPLASTIC"/>
    <property type="match status" value="1"/>
</dbReference>
<feature type="transmembrane region" description="Helical" evidence="10">
    <location>
        <begin position="372"/>
        <end position="389"/>
    </location>
</feature>
<evidence type="ECO:0000256" key="5">
    <source>
        <dbReference type="ARBA" id="ARBA00022679"/>
    </source>
</evidence>
<dbReference type="Gene3D" id="1.20.120.1780">
    <property type="entry name" value="UbiA prenyltransferase"/>
    <property type="match status" value="1"/>
</dbReference>
<feature type="transmembrane region" description="Helical" evidence="10">
    <location>
        <begin position="145"/>
        <end position="169"/>
    </location>
</feature>
<evidence type="ECO:0000256" key="1">
    <source>
        <dbReference type="ARBA" id="ARBA00004508"/>
    </source>
</evidence>
<evidence type="ECO:0000256" key="7">
    <source>
        <dbReference type="ARBA" id="ARBA00022946"/>
    </source>
</evidence>
<feature type="transmembrane region" description="Helical" evidence="10">
    <location>
        <begin position="415"/>
        <end position="433"/>
    </location>
</feature>
<keyword evidence="3" id="KW-0150">Chloroplast</keyword>
<dbReference type="InterPro" id="IPR000537">
    <property type="entry name" value="UbiA_prenyltransferase"/>
</dbReference>
<evidence type="ECO:0000256" key="4">
    <source>
        <dbReference type="ARBA" id="ARBA00022640"/>
    </source>
</evidence>
<evidence type="ECO:0000256" key="10">
    <source>
        <dbReference type="SAM" id="Phobius"/>
    </source>
</evidence>
<dbReference type="GO" id="GO:0004659">
    <property type="term" value="F:prenyltransferase activity"/>
    <property type="evidence" value="ECO:0007669"/>
    <property type="project" value="InterPro"/>
</dbReference>
<accession>A0A371H0I7</accession>
<comment type="caution">
    <text evidence="11">The sequence shown here is derived from an EMBL/GenBank/DDBJ whole genome shotgun (WGS) entry which is preliminary data.</text>
</comment>
<comment type="subcellular location">
    <subcellularLocation>
        <location evidence="1">Plastid</location>
        <location evidence="1">Chloroplast membrane</location>
        <topology evidence="1">Multi-pass membrane protein</topology>
    </subcellularLocation>
</comment>
<dbReference type="CDD" id="cd13960">
    <property type="entry name" value="PT_UbiA_HPT1"/>
    <property type="match status" value="1"/>
</dbReference>
<protein>
    <submittedName>
        <fullName evidence="11">Glycinol 4-dimethylallyltransferase</fullName>
    </submittedName>
</protein>
<gene>
    <name evidence="11" type="primary">G4DT</name>
    <name evidence="11" type="ORF">CR513_21081</name>
</gene>
<keyword evidence="5" id="KW-0808">Transferase</keyword>
<feature type="transmembrane region" description="Helical" evidence="10">
    <location>
        <begin position="440"/>
        <end position="461"/>
    </location>
</feature>
<keyword evidence="12" id="KW-1185">Reference proteome</keyword>
<dbReference type="GO" id="GO:0031969">
    <property type="term" value="C:chloroplast membrane"/>
    <property type="evidence" value="ECO:0007669"/>
    <property type="project" value="UniProtKB-SubCell"/>
</dbReference>
<dbReference type="AlphaFoldDB" id="A0A371H0I7"/>
<dbReference type="InterPro" id="IPR044878">
    <property type="entry name" value="UbiA_sf"/>
</dbReference>
<reference evidence="11" key="1">
    <citation type="submission" date="2018-05" db="EMBL/GenBank/DDBJ databases">
        <title>Draft genome of Mucuna pruriens seed.</title>
        <authorList>
            <person name="Nnadi N.E."/>
            <person name="Vos R."/>
            <person name="Hasami M.H."/>
            <person name="Devisetty U.K."/>
            <person name="Aguiy J.C."/>
        </authorList>
    </citation>
    <scope>NUCLEOTIDE SEQUENCE [LARGE SCALE GENOMIC DNA]</scope>
    <source>
        <strain evidence="11">JCA_2017</strain>
    </source>
</reference>
<evidence type="ECO:0000313" key="11">
    <source>
        <dbReference type="EMBL" id="RDX96281.1"/>
    </source>
</evidence>
<evidence type="ECO:0000256" key="8">
    <source>
        <dbReference type="ARBA" id="ARBA00022989"/>
    </source>
</evidence>